<evidence type="ECO:0000256" key="6">
    <source>
        <dbReference type="ARBA" id="ARBA00022840"/>
    </source>
</evidence>
<comment type="similarity">
    <text evidence="3">Belongs to the type II topoisomerase GyrB family.</text>
</comment>
<keyword evidence="9 12" id="KW-0238">DNA-binding</keyword>
<proteinExistence type="inferred from homology"/>
<dbReference type="InterPro" id="IPR013759">
    <property type="entry name" value="Topo_IIA_B_C"/>
</dbReference>
<dbReference type="GO" id="GO:0003918">
    <property type="term" value="F:DNA topoisomerase type II (double strand cut, ATP-hydrolyzing) activity"/>
    <property type="evidence" value="ECO:0007669"/>
    <property type="project" value="UniProtKB-UniRule"/>
</dbReference>
<evidence type="ECO:0000313" key="14">
    <source>
        <dbReference type="EMBL" id="NIK89448.1"/>
    </source>
</evidence>
<keyword evidence="10 12" id="KW-0413">Isomerase</keyword>
<dbReference type="Gene3D" id="3.30.230.10">
    <property type="match status" value="1"/>
</dbReference>
<dbReference type="GO" id="GO:0005694">
    <property type="term" value="C:chromosome"/>
    <property type="evidence" value="ECO:0007669"/>
    <property type="project" value="InterPro"/>
</dbReference>
<dbReference type="NCBIfam" id="TIGR01055">
    <property type="entry name" value="parE_Gneg"/>
    <property type="match status" value="1"/>
</dbReference>
<comment type="caution">
    <text evidence="14">The sequence shown here is derived from an EMBL/GenBank/DDBJ whole genome shotgun (WGS) entry which is preliminary data.</text>
</comment>
<evidence type="ECO:0000256" key="12">
    <source>
        <dbReference type="HAMAP-Rule" id="MF_00938"/>
    </source>
</evidence>
<dbReference type="InterPro" id="IPR000565">
    <property type="entry name" value="Topo_IIA_B"/>
</dbReference>
<sequence>MAKDLFDENRSGGKEYTAKDIEVLEGLEPVRRRPGMYIGGTDAAALHHLAAEILDNSMDEAVAGFASRIEIELFPNDILTIRDNGRGIPVDPHPKFKNKSALEVIMTTLHAGGKFEGKVYETSGGLHGVGASVVNALSEWMEVEVFRNKTGYKMRFERGLPIGKLKETGSANRRGTTTTFKPDYKIFQGDLHFSPSRLYRMVKSKSYLFRGVEIHWKCDPSLLDDKTPAEDTFHFPGGLSDYLASEIDNKTTVTPRMFSGRSEQNGKGTLEWAVAWTPLMDPFLSSYCNTIPTPAGGTHEQGLRNALTRSLRAHGERTNNKKTAQITPEDVMAQAVGMLSVFIRDPEFQGQTKDKLSSPDAQRLVENVVRDHFDHWLAEDPGTADKLLDFVIDQAEDRLKKRQEKEVSRKAATRKLRLPGKLADCTRDAAEGTEIFLVEGDSAGGSAKQARDRATQAILPLRGKILNVASATAGKLAQNQELSDLMQALGCGAGAKYNESALRYERVIVMTDADVDGAHIASLLLTFFYREMPQLIKNGHLYLAMPPLYRLVHGSKSIYARDDKHRDQLLKTEFKSNAKVEVSRFKGLGEMMPAQLKETTMKPGMRTLVRVQVGEEDKKETESMVERLMGKKPELRFQFIQENAQFVKEVDV</sequence>
<comment type="cofactor">
    <cofactor evidence="2">
        <name>Mg(2+)</name>
        <dbReference type="ChEBI" id="CHEBI:18420"/>
    </cofactor>
</comment>
<dbReference type="Pfam" id="PF02518">
    <property type="entry name" value="HATPase_c"/>
    <property type="match status" value="1"/>
</dbReference>
<keyword evidence="4" id="KW-0479">Metal-binding</keyword>
<dbReference type="GO" id="GO:0007059">
    <property type="term" value="P:chromosome segregation"/>
    <property type="evidence" value="ECO:0007669"/>
    <property type="project" value="UniProtKB-UniRule"/>
</dbReference>
<dbReference type="InterPro" id="IPR018522">
    <property type="entry name" value="TopoIIA_CS"/>
</dbReference>
<dbReference type="PANTHER" id="PTHR45866:SF1">
    <property type="entry name" value="DNA GYRASE SUBUNIT B, MITOCHONDRIAL"/>
    <property type="match status" value="1"/>
</dbReference>
<dbReference type="PROSITE" id="PS50880">
    <property type="entry name" value="TOPRIM"/>
    <property type="match status" value="1"/>
</dbReference>
<dbReference type="InterPro" id="IPR013506">
    <property type="entry name" value="Topo_IIA_bsu_dom2"/>
</dbReference>
<dbReference type="InterPro" id="IPR001241">
    <property type="entry name" value="Topo_IIA"/>
</dbReference>
<keyword evidence="6 12" id="KW-0067">ATP-binding</keyword>
<dbReference type="InterPro" id="IPR020568">
    <property type="entry name" value="Ribosomal_Su5_D2-typ_SF"/>
</dbReference>
<dbReference type="Gene3D" id="3.30.565.10">
    <property type="entry name" value="Histidine kinase-like ATPase, C-terminal domain"/>
    <property type="match status" value="1"/>
</dbReference>
<feature type="binding site" evidence="12">
    <location>
        <begin position="125"/>
        <end position="131"/>
    </location>
    <ligand>
        <name>ATP</name>
        <dbReference type="ChEBI" id="CHEBI:30616"/>
    </ligand>
</feature>
<keyword evidence="15" id="KW-1185">Reference proteome</keyword>
<dbReference type="EMBL" id="JAASRM010000001">
    <property type="protein sequence ID" value="NIK89448.1"/>
    <property type="molecule type" value="Genomic_DNA"/>
</dbReference>
<comment type="function">
    <text evidence="12">Topoisomerase IV is essential for chromosome segregation. It relaxes supercoiled DNA. Performs the decatenation events required during the replication of a circular DNA molecule.</text>
</comment>
<dbReference type="InterPro" id="IPR005737">
    <property type="entry name" value="TopoIV_B_Gneg"/>
</dbReference>
<evidence type="ECO:0000256" key="9">
    <source>
        <dbReference type="ARBA" id="ARBA00023125"/>
    </source>
</evidence>
<dbReference type="InterPro" id="IPR013760">
    <property type="entry name" value="Topo_IIA-like_dom_sf"/>
</dbReference>
<dbReference type="InterPro" id="IPR006171">
    <property type="entry name" value="TOPRIM_dom"/>
</dbReference>
<evidence type="ECO:0000256" key="2">
    <source>
        <dbReference type="ARBA" id="ARBA00001946"/>
    </source>
</evidence>
<dbReference type="CDD" id="cd00822">
    <property type="entry name" value="TopoII_Trans_DNA_gyrase"/>
    <property type="match status" value="1"/>
</dbReference>
<dbReference type="PROSITE" id="PS00177">
    <property type="entry name" value="TOPOISOMERASE_II"/>
    <property type="match status" value="1"/>
</dbReference>
<accession>A0A846N0M2</accession>
<dbReference type="RefSeq" id="WP_167083535.1">
    <property type="nucleotide sequence ID" value="NZ_BAAADC010000001.1"/>
</dbReference>
<gene>
    <name evidence="12" type="primary">parE</name>
    <name evidence="14" type="ORF">FHS83_002766</name>
</gene>
<dbReference type="Pfam" id="PF00204">
    <property type="entry name" value="DNA_gyraseB"/>
    <property type="match status" value="1"/>
</dbReference>
<feature type="site" description="Interaction with DNA" evidence="12">
    <location>
        <position position="519"/>
    </location>
</feature>
<feature type="binding site" evidence="12">
    <location>
        <position position="83"/>
    </location>
    <ligand>
        <name>ATP</name>
        <dbReference type="ChEBI" id="CHEBI:30616"/>
    </ligand>
</feature>
<dbReference type="FunFam" id="3.40.50.670:FF:000006">
    <property type="entry name" value="DNA topoisomerase (ATP-hydrolyzing)"/>
    <property type="match status" value="1"/>
</dbReference>
<organism evidence="14 15">
    <name type="scientific">Rhizomicrobium palustre</name>
    <dbReference type="NCBI Taxonomy" id="189966"/>
    <lineage>
        <taxon>Bacteria</taxon>
        <taxon>Pseudomonadati</taxon>
        <taxon>Pseudomonadota</taxon>
        <taxon>Alphaproteobacteria</taxon>
        <taxon>Micropepsales</taxon>
        <taxon>Micropepsaceae</taxon>
        <taxon>Rhizomicrobium</taxon>
    </lineage>
</organism>
<evidence type="ECO:0000313" key="15">
    <source>
        <dbReference type="Proteomes" id="UP000570514"/>
    </source>
</evidence>
<evidence type="ECO:0000256" key="4">
    <source>
        <dbReference type="ARBA" id="ARBA00022723"/>
    </source>
</evidence>
<evidence type="ECO:0000256" key="8">
    <source>
        <dbReference type="ARBA" id="ARBA00023029"/>
    </source>
</evidence>
<dbReference type="Pfam" id="PF01751">
    <property type="entry name" value="Toprim"/>
    <property type="match status" value="1"/>
</dbReference>
<dbReference type="PRINTS" id="PR00418">
    <property type="entry name" value="TPI2FAMILY"/>
</dbReference>
<reference evidence="14 15" key="1">
    <citation type="submission" date="2020-03" db="EMBL/GenBank/DDBJ databases">
        <title>Genomic Encyclopedia of Type Strains, Phase IV (KMG-IV): sequencing the most valuable type-strain genomes for metagenomic binning, comparative biology and taxonomic classification.</title>
        <authorList>
            <person name="Goeker M."/>
        </authorList>
    </citation>
    <scope>NUCLEOTIDE SEQUENCE [LARGE SCALE GENOMIC DNA]</scope>
    <source>
        <strain evidence="14 15">DSM 19867</strain>
    </source>
</reference>
<dbReference type="SMART" id="SM00433">
    <property type="entry name" value="TOP2c"/>
    <property type="match status" value="1"/>
</dbReference>
<dbReference type="SMART" id="SM00387">
    <property type="entry name" value="HATPase_c"/>
    <property type="match status" value="1"/>
</dbReference>
<keyword evidence="5 12" id="KW-0547">Nucleotide-binding</keyword>
<protein>
    <recommendedName>
        <fullName evidence="12">DNA topoisomerase 4 subunit B</fullName>
        <ecNumber evidence="12">5.6.2.2</ecNumber>
    </recommendedName>
    <alternativeName>
        <fullName evidence="12">Topoisomerase IV subunit B</fullName>
    </alternativeName>
</protein>
<comment type="similarity">
    <text evidence="12">Belongs to the type II topoisomerase family. ParE type 1 subfamily.</text>
</comment>
<dbReference type="CDD" id="cd16928">
    <property type="entry name" value="HATPase_GyrB-like"/>
    <property type="match status" value="1"/>
</dbReference>
<feature type="site" description="Interaction with DNA" evidence="12">
    <location>
        <position position="467"/>
    </location>
</feature>
<evidence type="ECO:0000256" key="3">
    <source>
        <dbReference type="ARBA" id="ARBA00010708"/>
    </source>
</evidence>
<dbReference type="Pfam" id="PF00986">
    <property type="entry name" value="DNA_gyraseB_C"/>
    <property type="match status" value="1"/>
</dbReference>
<dbReference type="InterPro" id="IPR003594">
    <property type="entry name" value="HATPase_dom"/>
</dbReference>
<dbReference type="HAMAP" id="MF_00938">
    <property type="entry name" value="ParE_type1"/>
    <property type="match status" value="1"/>
</dbReference>
<feature type="binding site" evidence="12">
    <location>
        <position position="353"/>
    </location>
    <ligand>
        <name>ATP</name>
        <dbReference type="ChEBI" id="CHEBI:30616"/>
    </ligand>
</feature>
<dbReference type="PRINTS" id="PR01159">
    <property type="entry name" value="DNAGYRASEB"/>
</dbReference>
<dbReference type="AlphaFoldDB" id="A0A846N0M2"/>
<evidence type="ECO:0000256" key="11">
    <source>
        <dbReference type="ARBA" id="ARBA00063644"/>
    </source>
</evidence>
<feature type="domain" description="Toprim" evidence="13">
    <location>
        <begin position="433"/>
        <end position="547"/>
    </location>
</feature>
<dbReference type="GO" id="GO:0005524">
    <property type="term" value="F:ATP binding"/>
    <property type="evidence" value="ECO:0007669"/>
    <property type="project" value="UniProtKB-UniRule"/>
</dbReference>
<dbReference type="SUPFAM" id="SSF55874">
    <property type="entry name" value="ATPase domain of HSP90 chaperone/DNA topoisomerase II/histidine kinase"/>
    <property type="match status" value="1"/>
</dbReference>
<dbReference type="Gene3D" id="3.40.50.670">
    <property type="match status" value="1"/>
</dbReference>
<dbReference type="GO" id="GO:0003677">
    <property type="term" value="F:DNA binding"/>
    <property type="evidence" value="ECO:0007669"/>
    <property type="project" value="UniProtKB-UniRule"/>
</dbReference>
<name>A0A846N0M2_9PROT</name>
<evidence type="ECO:0000256" key="5">
    <source>
        <dbReference type="ARBA" id="ARBA00022741"/>
    </source>
</evidence>
<dbReference type="SUPFAM" id="SSF56719">
    <property type="entry name" value="Type II DNA topoisomerase"/>
    <property type="match status" value="1"/>
</dbReference>
<evidence type="ECO:0000256" key="10">
    <source>
        <dbReference type="ARBA" id="ARBA00023235"/>
    </source>
</evidence>
<keyword evidence="8 12" id="KW-0799">Topoisomerase</keyword>
<evidence type="ECO:0000256" key="7">
    <source>
        <dbReference type="ARBA" id="ARBA00022842"/>
    </source>
</evidence>
<evidence type="ECO:0000256" key="1">
    <source>
        <dbReference type="ARBA" id="ARBA00000185"/>
    </source>
</evidence>
<feature type="binding site" evidence="12">
    <location>
        <position position="16"/>
    </location>
    <ligand>
        <name>ATP</name>
        <dbReference type="ChEBI" id="CHEBI:30616"/>
    </ligand>
</feature>
<dbReference type="InterPro" id="IPR036890">
    <property type="entry name" value="HATPase_C_sf"/>
</dbReference>
<dbReference type="GO" id="GO:0006265">
    <property type="term" value="P:DNA topological change"/>
    <property type="evidence" value="ECO:0007669"/>
    <property type="project" value="UniProtKB-UniRule"/>
</dbReference>
<dbReference type="PANTHER" id="PTHR45866">
    <property type="entry name" value="DNA GYRASE/TOPOISOMERASE SUBUNIT B"/>
    <property type="match status" value="1"/>
</dbReference>
<keyword evidence="7" id="KW-0460">Magnesium</keyword>
<dbReference type="InterPro" id="IPR002288">
    <property type="entry name" value="DNA_gyrase_B_C"/>
</dbReference>
<dbReference type="Proteomes" id="UP000570514">
    <property type="component" value="Unassembled WGS sequence"/>
</dbReference>
<comment type="subunit">
    <text evidence="11 12">Heterotetramer composed of ParC and ParE.</text>
</comment>
<evidence type="ECO:0000259" key="13">
    <source>
        <dbReference type="PROSITE" id="PS50880"/>
    </source>
</evidence>
<dbReference type="InterPro" id="IPR014721">
    <property type="entry name" value="Ribsml_uS5_D2-typ_fold_subgr"/>
</dbReference>
<feature type="binding site" evidence="12">
    <location>
        <position position="56"/>
    </location>
    <ligand>
        <name>ATP</name>
        <dbReference type="ChEBI" id="CHEBI:30616"/>
    </ligand>
</feature>
<dbReference type="EC" id="5.6.2.2" evidence="12"/>
<feature type="site" description="Interaction with DNA" evidence="12">
    <location>
        <position position="636"/>
    </location>
</feature>
<comment type="catalytic activity">
    <reaction evidence="1 12">
        <text>ATP-dependent breakage, passage and rejoining of double-stranded DNA.</text>
        <dbReference type="EC" id="5.6.2.2"/>
    </reaction>
</comment>
<dbReference type="SUPFAM" id="SSF54211">
    <property type="entry name" value="Ribosomal protein S5 domain 2-like"/>
    <property type="match status" value="1"/>
</dbReference>
<dbReference type="GO" id="GO:0046872">
    <property type="term" value="F:metal ion binding"/>
    <property type="evidence" value="ECO:0007669"/>
    <property type="project" value="UniProtKB-KW"/>
</dbReference>